<protein>
    <submittedName>
        <fullName evidence="2">Uncharacterized protein</fullName>
    </submittedName>
</protein>
<evidence type="ECO:0000313" key="1">
    <source>
        <dbReference type="Proteomes" id="UP000887572"/>
    </source>
</evidence>
<proteinExistence type="predicted"/>
<keyword evidence="1" id="KW-1185">Reference proteome</keyword>
<dbReference type="WBParaSite" id="Gr19_v10_g14167.t1">
    <property type="protein sequence ID" value="Gr19_v10_g14167.t1"/>
    <property type="gene ID" value="Gr19_v10_g14167"/>
</dbReference>
<evidence type="ECO:0000313" key="2">
    <source>
        <dbReference type="WBParaSite" id="Gr19_v10_g14167.t1"/>
    </source>
</evidence>
<accession>A0A914H6L3</accession>
<dbReference type="AlphaFoldDB" id="A0A914H6L3"/>
<dbReference type="Proteomes" id="UP000887572">
    <property type="component" value="Unplaced"/>
</dbReference>
<reference evidence="2" key="1">
    <citation type="submission" date="2022-11" db="UniProtKB">
        <authorList>
            <consortium name="WormBaseParasite"/>
        </authorList>
    </citation>
    <scope>IDENTIFICATION</scope>
</reference>
<sequence length="190" mass="22065">MQFSSKSRSFHFVTFFEDSVFFLRPNCKVFQRQVRYATNKSTRTRLPRATGEDGPIAAVGSGFLEAGDKQCKRRPRMFDFLIVLHKWDTKKMQEVREALTKKLPRRRPEFIDMDRKLVHFVNTALLGTDQQIIGFLDAISMALQRIEPHFQAIGAEEGTSEEKVEETAEENMPLFGEQNEIFIGHDHSYF</sequence>
<organism evidence="1 2">
    <name type="scientific">Globodera rostochiensis</name>
    <name type="common">Golden nematode worm</name>
    <name type="synonym">Heterodera rostochiensis</name>
    <dbReference type="NCBI Taxonomy" id="31243"/>
    <lineage>
        <taxon>Eukaryota</taxon>
        <taxon>Metazoa</taxon>
        <taxon>Ecdysozoa</taxon>
        <taxon>Nematoda</taxon>
        <taxon>Chromadorea</taxon>
        <taxon>Rhabditida</taxon>
        <taxon>Tylenchina</taxon>
        <taxon>Tylenchomorpha</taxon>
        <taxon>Tylenchoidea</taxon>
        <taxon>Heteroderidae</taxon>
        <taxon>Heteroderinae</taxon>
        <taxon>Globodera</taxon>
    </lineage>
</organism>
<name>A0A914H6L3_GLORO</name>